<keyword evidence="2" id="KW-1185">Reference proteome</keyword>
<dbReference type="EMBL" id="ACYE01000332">
    <property type="protein sequence ID" value="EFE39520.1"/>
    <property type="molecule type" value="Genomic_DNA"/>
</dbReference>
<protein>
    <submittedName>
        <fullName evidence="1">Uncharacterized protein</fullName>
    </submittedName>
</protein>
<name>D4DF51_TRIVH</name>
<sequence length="67" mass="7481">MSSEEWLQGALFIGGFPWIPLDGELSPMRAENAGQDIFSLKLFFFSVAKDETMVNLEHTIVETCSTP</sequence>
<evidence type="ECO:0000313" key="1">
    <source>
        <dbReference type="EMBL" id="EFE39520.1"/>
    </source>
</evidence>
<dbReference type="GeneID" id="9583909"/>
<dbReference type="Proteomes" id="UP000008383">
    <property type="component" value="Unassembled WGS sequence"/>
</dbReference>
<evidence type="ECO:0000313" key="2">
    <source>
        <dbReference type="Proteomes" id="UP000008383"/>
    </source>
</evidence>
<gene>
    <name evidence="1" type="ORF">TRV_05796</name>
</gene>
<dbReference type="RefSeq" id="XP_003020138.1">
    <property type="nucleotide sequence ID" value="XM_003020092.1"/>
</dbReference>
<dbReference type="AlphaFoldDB" id="D4DF51"/>
<dbReference type="HOGENOM" id="CLU_2814270_0_0_1"/>
<comment type="caution">
    <text evidence="1">The sequence shown here is derived from an EMBL/GenBank/DDBJ whole genome shotgun (WGS) entry which is preliminary data.</text>
</comment>
<proteinExistence type="predicted"/>
<organism evidence="1 2">
    <name type="scientific">Trichophyton verrucosum (strain HKI 0517)</name>
    <dbReference type="NCBI Taxonomy" id="663202"/>
    <lineage>
        <taxon>Eukaryota</taxon>
        <taxon>Fungi</taxon>
        <taxon>Dikarya</taxon>
        <taxon>Ascomycota</taxon>
        <taxon>Pezizomycotina</taxon>
        <taxon>Eurotiomycetes</taxon>
        <taxon>Eurotiomycetidae</taxon>
        <taxon>Onygenales</taxon>
        <taxon>Arthrodermataceae</taxon>
        <taxon>Trichophyton</taxon>
    </lineage>
</organism>
<dbReference type="KEGG" id="tve:TRV_05796"/>
<reference evidence="2" key="1">
    <citation type="journal article" date="2011" name="Genome Biol.">
        <title>Comparative and functional genomics provide insights into the pathogenicity of dermatophytic fungi.</title>
        <authorList>
            <person name="Burmester A."/>
            <person name="Shelest E."/>
            <person name="Gloeckner G."/>
            <person name="Heddergott C."/>
            <person name="Schindler S."/>
            <person name="Staib P."/>
            <person name="Heidel A."/>
            <person name="Felder M."/>
            <person name="Petzold A."/>
            <person name="Szafranski K."/>
            <person name="Feuermann M."/>
            <person name="Pedruzzi I."/>
            <person name="Priebe S."/>
            <person name="Groth M."/>
            <person name="Winkler R."/>
            <person name="Li W."/>
            <person name="Kniemeyer O."/>
            <person name="Schroeckh V."/>
            <person name="Hertweck C."/>
            <person name="Hube B."/>
            <person name="White T.C."/>
            <person name="Platzer M."/>
            <person name="Guthke R."/>
            <person name="Heitman J."/>
            <person name="Woestemeyer J."/>
            <person name="Zipfel P.F."/>
            <person name="Monod M."/>
            <person name="Brakhage A.A."/>
        </authorList>
    </citation>
    <scope>NUCLEOTIDE SEQUENCE [LARGE SCALE GENOMIC DNA]</scope>
    <source>
        <strain evidence="2">HKI 0517</strain>
    </source>
</reference>
<accession>D4DF51</accession>